<dbReference type="Pfam" id="PF01693">
    <property type="entry name" value="Cauli_VI"/>
    <property type="match status" value="1"/>
</dbReference>
<evidence type="ECO:0000259" key="1">
    <source>
        <dbReference type="Pfam" id="PF01693"/>
    </source>
</evidence>
<proteinExistence type="predicted"/>
<gene>
    <name evidence="2" type="ORF">F5147DRAFT_785088</name>
</gene>
<sequence length="223" mass="24417">MQYVEQCITGSLRCLINGPAGSRPVQRFKSGGSPSPSSDPGYSAIFSVVQDIEDGQKYSTLVGPGVLPRPHAQCCPALSVAYTPPSTVGSSTIAPIPPPLPDSPLTSATGAIFRLPETLPLTVTPYFAGEADADVRWVKRDQALYKELVGAIANDCYVYLYHEILYNMPAVPGKSGPYYCVTRGRYIGVFNHWDEVAENIEGFLMWFMPLLRSPLEKYFFALQ</sequence>
<keyword evidence="3" id="KW-1185">Reference proteome</keyword>
<evidence type="ECO:0000313" key="2">
    <source>
        <dbReference type="EMBL" id="KAG2079414.1"/>
    </source>
</evidence>
<dbReference type="AlphaFoldDB" id="A0A9P7EPM3"/>
<dbReference type="GeneID" id="64705157"/>
<organism evidence="2 3">
    <name type="scientific">Suillus discolor</name>
    <dbReference type="NCBI Taxonomy" id="1912936"/>
    <lineage>
        <taxon>Eukaryota</taxon>
        <taxon>Fungi</taxon>
        <taxon>Dikarya</taxon>
        <taxon>Basidiomycota</taxon>
        <taxon>Agaricomycotina</taxon>
        <taxon>Agaricomycetes</taxon>
        <taxon>Agaricomycetidae</taxon>
        <taxon>Boletales</taxon>
        <taxon>Suillineae</taxon>
        <taxon>Suillaceae</taxon>
        <taxon>Suillus</taxon>
    </lineage>
</organism>
<name>A0A9P7EPM3_9AGAM</name>
<evidence type="ECO:0000313" key="3">
    <source>
        <dbReference type="Proteomes" id="UP000823399"/>
    </source>
</evidence>
<reference evidence="2" key="1">
    <citation type="journal article" date="2020" name="New Phytol.">
        <title>Comparative genomics reveals dynamic genome evolution in host specialist ectomycorrhizal fungi.</title>
        <authorList>
            <person name="Lofgren L.A."/>
            <person name="Nguyen N.H."/>
            <person name="Vilgalys R."/>
            <person name="Ruytinx J."/>
            <person name="Liao H.L."/>
            <person name="Branco S."/>
            <person name="Kuo A."/>
            <person name="LaButti K."/>
            <person name="Lipzen A."/>
            <person name="Andreopoulos W."/>
            <person name="Pangilinan J."/>
            <person name="Riley R."/>
            <person name="Hundley H."/>
            <person name="Na H."/>
            <person name="Barry K."/>
            <person name="Grigoriev I.V."/>
            <person name="Stajich J.E."/>
            <person name="Kennedy P.G."/>
        </authorList>
    </citation>
    <scope>NUCLEOTIDE SEQUENCE</scope>
    <source>
        <strain evidence="2">FC423</strain>
    </source>
</reference>
<protein>
    <recommendedName>
        <fullName evidence="1">Ribonuclease H1 N-terminal domain-containing protein</fullName>
    </recommendedName>
</protein>
<feature type="domain" description="Ribonuclease H1 N-terminal" evidence="1">
    <location>
        <begin position="177"/>
        <end position="203"/>
    </location>
</feature>
<dbReference type="OrthoDB" id="2688889at2759"/>
<dbReference type="Proteomes" id="UP000823399">
    <property type="component" value="Unassembled WGS sequence"/>
</dbReference>
<comment type="caution">
    <text evidence="2">The sequence shown here is derived from an EMBL/GenBank/DDBJ whole genome shotgun (WGS) entry which is preliminary data.</text>
</comment>
<accession>A0A9P7EPM3</accession>
<dbReference type="SUPFAM" id="SSF55658">
    <property type="entry name" value="L9 N-domain-like"/>
    <property type="match status" value="1"/>
</dbReference>
<dbReference type="EMBL" id="JABBWM010000779">
    <property type="protein sequence ID" value="KAG2079414.1"/>
    <property type="molecule type" value="Genomic_DNA"/>
</dbReference>
<dbReference type="InterPro" id="IPR009027">
    <property type="entry name" value="Ribosomal_bL9/RNase_H1_N"/>
</dbReference>
<dbReference type="RefSeq" id="XP_041283970.1">
    <property type="nucleotide sequence ID" value="XM_041442898.1"/>
</dbReference>
<dbReference type="InterPro" id="IPR011320">
    <property type="entry name" value="RNase_H1_N"/>
</dbReference>